<dbReference type="InterPro" id="IPR010372">
    <property type="entry name" value="DNA_pol3_delta_N"/>
</dbReference>
<keyword evidence="3" id="KW-0808">Transferase</keyword>
<dbReference type="InterPro" id="IPR027417">
    <property type="entry name" value="P-loop_NTPase"/>
</dbReference>
<dbReference type="PANTHER" id="PTHR34388:SF1">
    <property type="entry name" value="DNA POLYMERASE III SUBUNIT DELTA"/>
    <property type="match status" value="1"/>
</dbReference>
<keyword evidence="5" id="KW-0235">DNA replication</keyword>
<reference evidence="11 12" key="1">
    <citation type="journal article" date="2014" name="PLoS ONE">
        <title>How to Kill the Honey Bee Larva: Genomic Potential and Virulence Mechanisms of Paenibacillus larvae.</title>
        <authorList>
            <person name="Djukic M."/>
            <person name="Brzuszkiewicz E."/>
            <person name="Funfhaus A."/>
            <person name="Voss J."/>
            <person name="Gollnow K."/>
            <person name="Poppinga L."/>
            <person name="Liesegang H."/>
            <person name="Garcia-Gonzalez E."/>
            <person name="Genersch E."/>
            <person name="Daniel R."/>
        </authorList>
    </citation>
    <scope>NUCLEOTIDE SEQUENCE [LARGE SCALE GENOMIC DNA]</scope>
    <source>
        <strain evidence="11 12">DSM 25430</strain>
    </source>
</reference>
<keyword evidence="6" id="KW-0239">DNA-directed DNA polymerase</keyword>
<comment type="catalytic activity">
    <reaction evidence="8">
        <text>DNA(n) + a 2'-deoxyribonucleoside 5'-triphosphate = DNA(n+1) + diphosphate</text>
        <dbReference type="Rhea" id="RHEA:22508"/>
        <dbReference type="Rhea" id="RHEA-COMP:17339"/>
        <dbReference type="Rhea" id="RHEA-COMP:17340"/>
        <dbReference type="ChEBI" id="CHEBI:33019"/>
        <dbReference type="ChEBI" id="CHEBI:61560"/>
        <dbReference type="ChEBI" id="CHEBI:173112"/>
        <dbReference type="EC" id="2.7.7.7"/>
    </reaction>
</comment>
<dbReference type="InterPro" id="IPR048466">
    <property type="entry name" value="DNA_pol3_delta-like_C"/>
</dbReference>
<evidence type="ECO:0000256" key="2">
    <source>
        <dbReference type="ARBA" id="ARBA00017703"/>
    </source>
</evidence>
<evidence type="ECO:0000256" key="6">
    <source>
        <dbReference type="ARBA" id="ARBA00022932"/>
    </source>
</evidence>
<keyword evidence="12" id="KW-1185">Reference proteome</keyword>
<dbReference type="SUPFAM" id="SSF48019">
    <property type="entry name" value="post-AAA+ oligomerization domain-like"/>
    <property type="match status" value="1"/>
</dbReference>
<protein>
    <recommendedName>
        <fullName evidence="2">DNA polymerase III subunit delta</fullName>
        <ecNumber evidence="1">2.7.7.7</ecNumber>
    </recommendedName>
</protein>
<dbReference type="Gene3D" id="1.20.272.10">
    <property type="match status" value="1"/>
</dbReference>
<organism evidence="11 12">
    <name type="scientific">Paenibacillus larvae subsp. larvae DSM 25430</name>
    <dbReference type="NCBI Taxonomy" id="697284"/>
    <lineage>
        <taxon>Bacteria</taxon>
        <taxon>Bacillati</taxon>
        <taxon>Bacillota</taxon>
        <taxon>Bacilli</taxon>
        <taxon>Bacillales</taxon>
        <taxon>Paenibacillaceae</taxon>
        <taxon>Paenibacillus</taxon>
    </lineage>
</organism>
<evidence type="ECO:0000256" key="1">
    <source>
        <dbReference type="ARBA" id="ARBA00012417"/>
    </source>
</evidence>
<dbReference type="GO" id="GO:0009360">
    <property type="term" value="C:DNA polymerase III complex"/>
    <property type="evidence" value="ECO:0007669"/>
    <property type="project" value="InterPro"/>
</dbReference>
<feature type="domain" description="DNA polymerase III delta N-terminal" evidence="9">
    <location>
        <begin position="26"/>
        <end position="151"/>
    </location>
</feature>
<evidence type="ECO:0000259" key="10">
    <source>
        <dbReference type="Pfam" id="PF21694"/>
    </source>
</evidence>
<dbReference type="eggNOG" id="COG1466">
    <property type="taxonomic scope" value="Bacteria"/>
</dbReference>
<feature type="domain" description="DNA polymerase III delta subunit-like C-terminal" evidence="10">
    <location>
        <begin position="224"/>
        <end position="343"/>
    </location>
</feature>
<dbReference type="PATRIC" id="fig|697284.3.peg.2469"/>
<name>V9W893_9BACL</name>
<dbReference type="Gene3D" id="3.40.50.300">
    <property type="entry name" value="P-loop containing nucleotide triphosphate hydrolases"/>
    <property type="match status" value="1"/>
</dbReference>
<dbReference type="InterPro" id="IPR008921">
    <property type="entry name" value="DNA_pol3_clamp-load_cplx_C"/>
</dbReference>
<evidence type="ECO:0000256" key="8">
    <source>
        <dbReference type="ARBA" id="ARBA00049244"/>
    </source>
</evidence>
<dbReference type="Pfam" id="PF21694">
    <property type="entry name" value="DNA_pol3_delta_C"/>
    <property type="match status" value="1"/>
</dbReference>
<evidence type="ECO:0000256" key="4">
    <source>
        <dbReference type="ARBA" id="ARBA00022695"/>
    </source>
</evidence>
<dbReference type="GO" id="GO:0003677">
    <property type="term" value="F:DNA binding"/>
    <property type="evidence" value="ECO:0007669"/>
    <property type="project" value="InterPro"/>
</dbReference>
<dbReference type="InterPro" id="IPR005790">
    <property type="entry name" value="DNA_polIII_delta"/>
</dbReference>
<sequence>MKKRGEGMDYKDALKQIGKGDFAPVYLCYGTEPYLIDQFIGKLTEALIDPDQREFAVSKFDLTETPVQDIIADAETLPFMAPRKLVYVQRSALFTAAKENNKLDHDLDKLTAYMKAPVDYTVLVFRVDAEKLDERKKIVKLVKQNGVIVPCAPLSVDHLQAWIKKQATEAKFTFSPEAVEQLIVYTDGHLQSISKEIAKLSLYVGKGGTVTGELIDQMVPRTAEQNVFMLVEHVVQKRMNKAFDLLEDLIRQKEEPIKLVMLIARQYRIMLQVKALSKQGYSHQQTASQIGLHPYAVKIADQQGKTYSEEQLSQVISALADLDYQMKTGQVDKTMGLHFFLLKQAAGF</sequence>
<proteinExistence type="inferred from homology"/>
<keyword evidence="4" id="KW-0548">Nucleotidyltransferase</keyword>
<evidence type="ECO:0000256" key="3">
    <source>
        <dbReference type="ARBA" id="ARBA00022679"/>
    </source>
</evidence>
<dbReference type="EMBL" id="CP003355">
    <property type="protein sequence ID" value="AHD06363.1"/>
    <property type="molecule type" value="Genomic_DNA"/>
</dbReference>
<dbReference type="SUPFAM" id="SSF52540">
    <property type="entry name" value="P-loop containing nucleoside triphosphate hydrolases"/>
    <property type="match status" value="1"/>
</dbReference>
<evidence type="ECO:0000259" key="9">
    <source>
        <dbReference type="Pfam" id="PF06144"/>
    </source>
</evidence>
<dbReference type="AlphaFoldDB" id="V9W893"/>
<dbReference type="KEGG" id="plv:ERIC2_c25760"/>
<evidence type="ECO:0000256" key="5">
    <source>
        <dbReference type="ARBA" id="ARBA00022705"/>
    </source>
</evidence>
<accession>V9W893</accession>
<evidence type="ECO:0000256" key="7">
    <source>
        <dbReference type="ARBA" id="ARBA00034754"/>
    </source>
</evidence>
<dbReference type="GO" id="GO:0003887">
    <property type="term" value="F:DNA-directed DNA polymerase activity"/>
    <property type="evidence" value="ECO:0007669"/>
    <property type="project" value="UniProtKB-KW"/>
</dbReference>
<dbReference type="GO" id="GO:0006261">
    <property type="term" value="P:DNA-templated DNA replication"/>
    <property type="evidence" value="ECO:0007669"/>
    <property type="project" value="TreeGrafter"/>
</dbReference>
<evidence type="ECO:0000313" key="11">
    <source>
        <dbReference type="EMBL" id="AHD06363.1"/>
    </source>
</evidence>
<dbReference type="Pfam" id="PF06144">
    <property type="entry name" value="DNA_pol3_delta"/>
    <property type="match status" value="1"/>
</dbReference>
<comment type="similarity">
    <text evidence="7">Belongs to the DNA polymerase HolA subunit family.</text>
</comment>
<dbReference type="NCBIfam" id="TIGR01128">
    <property type="entry name" value="holA"/>
    <property type="match status" value="1"/>
</dbReference>
<dbReference type="Proteomes" id="UP000029431">
    <property type="component" value="Chromosome"/>
</dbReference>
<dbReference type="HOGENOM" id="CLU_044694_4_0_9"/>
<gene>
    <name evidence="11" type="ORF">ERIC2_c25760</name>
</gene>
<dbReference type="PANTHER" id="PTHR34388">
    <property type="entry name" value="DNA POLYMERASE III SUBUNIT DELTA"/>
    <property type="match status" value="1"/>
</dbReference>
<dbReference type="EC" id="2.7.7.7" evidence="1"/>
<dbReference type="Gene3D" id="1.10.8.60">
    <property type="match status" value="1"/>
</dbReference>
<evidence type="ECO:0000313" key="12">
    <source>
        <dbReference type="Proteomes" id="UP000029431"/>
    </source>
</evidence>